<dbReference type="Proteomes" id="UP000694846">
    <property type="component" value="Unplaced"/>
</dbReference>
<keyword evidence="6 8" id="KW-0505">Motor protein</keyword>
<dbReference type="SUPFAM" id="SSF52540">
    <property type="entry name" value="P-loop containing nucleoside triphosphate hydrolases"/>
    <property type="match status" value="1"/>
</dbReference>
<dbReference type="OrthoDB" id="8862460at2759"/>
<dbReference type="GO" id="GO:0005874">
    <property type="term" value="C:microtubule"/>
    <property type="evidence" value="ECO:0007669"/>
    <property type="project" value="UniProtKB-KW"/>
</dbReference>
<protein>
    <submittedName>
        <fullName evidence="12 13">Kinesin-like protein CG14535 isoform X1</fullName>
    </submittedName>
</protein>
<proteinExistence type="inferred from homology"/>
<keyword evidence="4 8" id="KW-0547">Nucleotide-binding</keyword>
<keyword evidence="5 8" id="KW-0067">ATP-binding</keyword>
<feature type="region of interest" description="Disordered" evidence="9">
    <location>
        <begin position="898"/>
        <end position="946"/>
    </location>
</feature>
<evidence type="ECO:0000256" key="8">
    <source>
        <dbReference type="PROSITE-ProRule" id="PRU00283"/>
    </source>
</evidence>
<evidence type="ECO:0000259" key="10">
    <source>
        <dbReference type="PROSITE" id="PS50067"/>
    </source>
</evidence>
<feature type="binding site" evidence="8">
    <location>
        <begin position="422"/>
        <end position="429"/>
    </location>
    <ligand>
        <name>ATP</name>
        <dbReference type="ChEBI" id="CHEBI:30616"/>
    </ligand>
</feature>
<evidence type="ECO:0000256" key="2">
    <source>
        <dbReference type="ARBA" id="ARBA00022490"/>
    </source>
</evidence>
<dbReference type="Pfam" id="PF00225">
    <property type="entry name" value="Kinesin"/>
    <property type="match status" value="1"/>
</dbReference>
<feature type="compositionally biased region" description="Low complexity" evidence="9">
    <location>
        <begin position="98"/>
        <end position="107"/>
    </location>
</feature>
<feature type="region of interest" description="Disordered" evidence="9">
    <location>
        <begin position="1360"/>
        <end position="1383"/>
    </location>
</feature>
<feature type="compositionally biased region" description="Basic and acidic residues" evidence="9">
    <location>
        <begin position="1239"/>
        <end position="1248"/>
    </location>
</feature>
<dbReference type="GO" id="GO:0008017">
    <property type="term" value="F:microtubule binding"/>
    <property type="evidence" value="ECO:0007669"/>
    <property type="project" value="InterPro"/>
</dbReference>
<dbReference type="GO" id="GO:0005524">
    <property type="term" value="F:ATP binding"/>
    <property type="evidence" value="ECO:0007669"/>
    <property type="project" value="UniProtKB-UniRule"/>
</dbReference>
<evidence type="ECO:0000256" key="3">
    <source>
        <dbReference type="ARBA" id="ARBA00022701"/>
    </source>
</evidence>
<feature type="region of interest" description="Disordered" evidence="9">
    <location>
        <begin position="1215"/>
        <end position="1265"/>
    </location>
</feature>
<feature type="compositionally biased region" description="Low complexity" evidence="9">
    <location>
        <begin position="761"/>
        <end position="801"/>
    </location>
</feature>
<dbReference type="Gene3D" id="3.40.850.10">
    <property type="entry name" value="Kinesin motor domain"/>
    <property type="match status" value="1"/>
</dbReference>
<reference evidence="12 13" key="1">
    <citation type="submission" date="2025-04" db="UniProtKB">
        <authorList>
            <consortium name="RefSeq"/>
        </authorList>
    </citation>
    <scope>IDENTIFICATION</scope>
    <source>
        <tissue evidence="12 13">Whole body</tissue>
    </source>
</reference>
<sequence>MATVEITAYGRPPKHGDMASILDGRNKRLKIGKTTKRTIPIPVLPPRIPTPMPALPKESTLKLKIAKYEKTYQSSLAAHMLLFTSDSEKDNEKRYILQQQQQQQQQQSDVEGEDRRRCRRSRIAATATATATAAAVVPSSLNGGGRNRSSSGASNPEQSARARTHRTDDLHAVFAASAAGDEQSGRFRRARQPNSPATVRVDDATTTAVAAAEYRARRYGMYAATASAANADARYGLRYGLSSSLAPQDTKTSSAAAAFFLRASQKLNLNGSPHRRKRRGSQGEDASHGFASGLHKHAPPLPALLQRRIAGKELTGVGKVKVILRVARGLPTGSADEQQPNAGGPSNFMSVDQKHRQLTLIDPNAPPASDGSRRVGVAAPKMFAFDALFTQDDSQMDVCSATLMDVIHAVIHGTDGSVFCFGHQNLGKTYTMIGSPEDPQTYGIIPCAISWLFKGIQEQKSRTGARFSVRVSAVEVSGPACPVKDLLAGQSNDGDDNLPGPGVYLRGEDPVLGIPMQHYSELRAQTIEKAAYYLDVALNVRNPCPESHMLYTLHVYQYTVPTGSSAVAGGRSRLHLLDLGSCERSKSSGGLTLSGLGNVLLAIFNGQKHLPHREQKLAQLLKECLNSLTCHAAMVAHVSPAAQQYTETLSTVQLASRIHRMRRRRFKFVGVASGCGTSGDATDPKTQNGIGSSDVEPSSSEQSADTVIYVGPSEETDGEHPPVHIPSLSAVENRCHPLNKLLLREPGQSKSTPSSPQRSVTASATARAAPASRAAAKPNGVSSARSSPVRAPRTAAAVSSRNCKERPEERWIDGPRMSKSRAHGARAMLMAAAKKDDGGGGSRAVGGETWIDGPMHGGGAGGGQHADVYGFMDYHKKNMIKKWVEHQVLYQVTDKQNRHREMKEYTTASFRTDELGPRGRASGQEEDGDEEPKACDPMPARPMTENNHQVSRVVSIERLRGSNSDEYNEEDEEIELEIVEVEELDEPVPTQDSCLQVTEEDIAFCMGELENPLPEVDQEEHPLRVLSQENMTVVSTFTDSLSVANDIERVFSRPGGNSFGQFNHHGRLQSAPHHERKSSKDQSRYEQLSRLHELYNGKVGVPKHVPNNFNHSTSTLPARMQSASLSDVFKNGTADDSPSTNHDHVYPSNDFDNNSIASEPAYLLNDNSQFCHNCRMNLTSTDDLTGNNLWMHYGELHTLSRFHTFKHISKNISSLRHPDGASNPNLQSETCRQPGNGAEECKDKRSQGSDEGDIEEVPYPPPLQSELLSLSRDGLDCKTRVQSVLNGFMTYSGRLNHNYSSNTNQSHDPGGNNGRLKNDQTVWNGGRTRFEDIKQLKEFNLTSNKLFSQRWFADKQNPRAKNLNETGKSNITAATHQNGKCDS</sequence>
<feature type="compositionally biased region" description="Polar residues" evidence="9">
    <location>
        <begin position="1222"/>
        <end position="1233"/>
    </location>
</feature>
<gene>
    <name evidence="12 13" type="primary">LOC112689240</name>
</gene>
<feature type="compositionally biased region" description="Low complexity" evidence="9">
    <location>
        <begin position="124"/>
        <end position="155"/>
    </location>
</feature>
<dbReference type="GO" id="GO:0003777">
    <property type="term" value="F:microtubule motor activity"/>
    <property type="evidence" value="ECO:0007669"/>
    <property type="project" value="InterPro"/>
</dbReference>
<accession>A0A8B8G6Z6</accession>
<feature type="region of interest" description="Disordered" evidence="9">
    <location>
        <begin position="744"/>
        <end position="808"/>
    </location>
</feature>
<dbReference type="InterPro" id="IPR027417">
    <property type="entry name" value="P-loop_NTPase"/>
</dbReference>
<comment type="subcellular location">
    <subcellularLocation>
        <location evidence="1">Cytoplasm</location>
        <location evidence="1">Cytoskeleton</location>
    </subcellularLocation>
</comment>
<dbReference type="PANTHER" id="PTHR21608:SF7">
    <property type="entry name" value="KINESIN-LIKE PROTEIN CG14535"/>
    <property type="match status" value="1"/>
</dbReference>
<dbReference type="InterPro" id="IPR001752">
    <property type="entry name" value="Kinesin_motor_dom"/>
</dbReference>
<dbReference type="RefSeq" id="XP_025418624.1">
    <property type="nucleotide sequence ID" value="XM_025562839.1"/>
</dbReference>
<evidence type="ECO:0000256" key="1">
    <source>
        <dbReference type="ARBA" id="ARBA00004245"/>
    </source>
</evidence>
<dbReference type="InterPro" id="IPR027640">
    <property type="entry name" value="Kinesin-like_fam"/>
</dbReference>
<evidence type="ECO:0000313" key="11">
    <source>
        <dbReference type="Proteomes" id="UP000694846"/>
    </source>
</evidence>
<feature type="region of interest" description="Disordered" evidence="9">
    <location>
        <begin position="268"/>
        <end position="298"/>
    </location>
</feature>
<evidence type="ECO:0000256" key="9">
    <source>
        <dbReference type="SAM" id="MobiDB-lite"/>
    </source>
</evidence>
<keyword evidence="3" id="KW-0493">Microtubule</keyword>
<evidence type="ECO:0000256" key="7">
    <source>
        <dbReference type="ARBA" id="ARBA00023212"/>
    </source>
</evidence>
<feature type="compositionally biased region" description="Polar residues" evidence="9">
    <location>
        <begin position="748"/>
        <end position="760"/>
    </location>
</feature>
<dbReference type="PANTHER" id="PTHR21608">
    <property type="entry name" value="KINESIN-LIKE PROTEIN CG14535"/>
    <property type="match status" value="1"/>
</dbReference>
<dbReference type="GO" id="GO:0007018">
    <property type="term" value="P:microtubule-based movement"/>
    <property type="evidence" value="ECO:0007669"/>
    <property type="project" value="InterPro"/>
</dbReference>
<dbReference type="PRINTS" id="PR00380">
    <property type="entry name" value="KINESINHEAVY"/>
</dbReference>
<dbReference type="SMART" id="SM00129">
    <property type="entry name" value="KISc"/>
    <property type="match status" value="1"/>
</dbReference>
<evidence type="ECO:0000256" key="6">
    <source>
        <dbReference type="ARBA" id="ARBA00023175"/>
    </source>
</evidence>
<feature type="domain" description="Kinesin motor" evidence="10">
    <location>
        <begin position="319"/>
        <end position="661"/>
    </location>
</feature>
<comment type="similarity">
    <text evidence="8">Belongs to the TRAFAC class myosin-kinesin ATPase superfamily. Kinesin family.</text>
</comment>
<feature type="region of interest" description="Disordered" evidence="9">
    <location>
        <begin position="677"/>
        <end position="704"/>
    </location>
</feature>
<feature type="region of interest" description="Disordered" evidence="9">
    <location>
        <begin position="93"/>
        <end position="200"/>
    </location>
</feature>
<evidence type="ECO:0000256" key="5">
    <source>
        <dbReference type="ARBA" id="ARBA00022840"/>
    </source>
</evidence>
<feature type="region of interest" description="Disordered" evidence="9">
    <location>
        <begin position="1299"/>
        <end position="1321"/>
    </location>
</feature>
<keyword evidence="7" id="KW-0206">Cytoskeleton</keyword>
<dbReference type="PROSITE" id="PS50067">
    <property type="entry name" value="KINESIN_MOTOR_2"/>
    <property type="match status" value="1"/>
</dbReference>
<dbReference type="RefSeq" id="XP_025418623.1">
    <property type="nucleotide sequence ID" value="XM_025562838.1"/>
</dbReference>
<keyword evidence="11" id="KW-1185">Reference proteome</keyword>
<dbReference type="InterPro" id="IPR036961">
    <property type="entry name" value="Kinesin_motor_dom_sf"/>
</dbReference>
<dbReference type="FunFam" id="3.40.850.10:FF:000147">
    <property type="entry name" value="kinesin-like protein CG14535"/>
    <property type="match status" value="1"/>
</dbReference>
<feature type="compositionally biased region" description="Polar residues" evidence="9">
    <location>
        <begin position="1363"/>
        <end position="1383"/>
    </location>
</feature>
<evidence type="ECO:0000313" key="12">
    <source>
        <dbReference type="RefSeq" id="XP_025418623.1"/>
    </source>
</evidence>
<feature type="region of interest" description="Disordered" evidence="9">
    <location>
        <begin position="1055"/>
        <end position="1086"/>
    </location>
</feature>
<feature type="compositionally biased region" description="Low complexity" evidence="9">
    <location>
        <begin position="692"/>
        <end position="703"/>
    </location>
</feature>
<evidence type="ECO:0000313" key="13">
    <source>
        <dbReference type="RefSeq" id="XP_025418624.1"/>
    </source>
</evidence>
<dbReference type="GeneID" id="112689240"/>
<organism evidence="11 12">
    <name type="scientific">Sipha flava</name>
    <name type="common">yellow sugarcane aphid</name>
    <dbReference type="NCBI Taxonomy" id="143950"/>
    <lineage>
        <taxon>Eukaryota</taxon>
        <taxon>Metazoa</taxon>
        <taxon>Ecdysozoa</taxon>
        <taxon>Arthropoda</taxon>
        <taxon>Hexapoda</taxon>
        <taxon>Insecta</taxon>
        <taxon>Pterygota</taxon>
        <taxon>Neoptera</taxon>
        <taxon>Paraneoptera</taxon>
        <taxon>Hemiptera</taxon>
        <taxon>Sternorrhyncha</taxon>
        <taxon>Aphidomorpha</taxon>
        <taxon>Aphidoidea</taxon>
        <taxon>Aphididae</taxon>
        <taxon>Sipha</taxon>
    </lineage>
</organism>
<keyword evidence="2" id="KW-0963">Cytoplasm</keyword>
<name>A0A8B8G6Z6_9HEMI</name>
<evidence type="ECO:0000256" key="4">
    <source>
        <dbReference type="ARBA" id="ARBA00022741"/>
    </source>
</evidence>